<name>A0ABR8W4P3_9MICO</name>
<evidence type="ECO:0000313" key="3">
    <source>
        <dbReference type="EMBL" id="MBD8011972.1"/>
    </source>
</evidence>
<evidence type="ECO:0000256" key="1">
    <source>
        <dbReference type="SAM" id="MobiDB-lite"/>
    </source>
</evidence>
<proteinExistence type="predicted"/>
<reference evidence="3 4" key="1">
    <citation type="submission" date="2020-08" db="EMBL/GenBank/DDBJ databases">
        <title>A Genomic Blueprint of the Chicken Gut Microbiome.</title>
        <authorList>
            <person name="Gilroy R."/>
            <person name="Ravi A."/>
            <person name="Getino M."/>
            <person name="Pursley I."/>
            <person name="Horton D.L."/>
            <person name="Alikhan N.-F."/>
            <person name="Baker D."/>
            <person name="Gharbi K."/>
            <person name="Hall N."/>
            <person name="Watson M."/>
            <person name="Adriaenssens E.M."/>
            <person name="Foster-Nyarko E."/>
            <person name="Jarju S."/>
            <person name="Secka A."/>
            <person name="Antonio M."/>
            <person name="Oren A."/>
            <person name="Chaudhuri R."/>
            <person name="La Ragione R.M."/>
            <person name="Hildebrand F."/>
            <person name="Pallen M.J."/>
        </authorList>
    </citation>
    <scope>NUCLEOTIDE SEQUENCE [LARGE SCALE GENOMIC DNA]</scope>
    <source>
        <strain evidence="3 4">Re1</strain>
    </source>
</reference>
<feature type="compositionally biased region" description="Low complexity" evidence="1">
    <location>
        <begin position="36"/>
        <end position="53"/>
    </location>
</feature>
<sequence>MTSASAFRTLVPVAAAILLLTGCSAEPTDAIGKQPAASTGAQDSSSDAAGAASGSDAVLAEGTTDLGEKGVITSVVRSITADEKVMHLRYALTRDGGDEPESFFSLGIGHAPTVTDLANLKAYRPFCAEGSWTGDDKQMCTYTVLGSVPHHANTDLAPDATIEVGVLLPAPEGRPETVDVILGDGLPGFSAIPVTYVDDAR</sequence>
<evidence type="ECO:0000313" key="4">
    <source>
        <dbReference type="Proteomes" id="UP000611521"/>
    </source>
</evidence>
<feature type="chain" id="PRO_5045918140" description="Lipoprotein" evidence="2">
    <location>
        <begin position="26"/>
        <end position="201"/>
    </location>
</feature>
<keyword evidence="2" id="KW-0732">Signal</keyword>
<evidence type="ECO:0000256" key="2">
    <source>
        <dbReference type="SAM" id="SignalP"/>
    </source>
</evidence>
<dbReference type="RefSeq" id="WP_191712527.1">
    <property type="nucleotide sequence ID" value="NZ_JACSPX010000001.1"/>
</dbReference>
<protein>
    <recommendedName>
        <fullName evidence="5">Lipoprotein</fullName>
    </recommendedName>
</protein>
<feature type="region of interest" description="Disordered" evidence="1">
    <location>
        <begin position="31"/>
        <end position="53"/>
    </location>
</feature>
<dbReference type="EMBL" id="JACSPX010000001">
    <property type="protein sequence ID" value="MBD8011972.1"/>
    <property type="molecule type" value="Genomic_DNA"/>
</dbReference>
<gene>
    <name evidence="3" type="ORF">H9633_06630</name>
</gene>
<keyword evidence="4" id="KW-1185">Reference proteome</keyword>
<organism evidence="3 4">
    <name type="scientific">Microbacterium commune</name>
    <dbReference type="NCBI Taxonomy" id="2762219"/>
    <lineage>
        <taxon>Bacteria</taxon>
        <taxon>Bacillati</taxon>
        <taxon>Actinomycetota</taxon>
        <taxon>Actinomycetes</taxon>
        <taxon>Micrococcales</taxon>
        <taxon>Microbacteriaceae</taxon>
        <taxon>Microbacterium</taxon>
    </lineage>
</organism>
<comment type="caution">
    <text evidence="3">The sequence shown here is derived from an EMBL/GenBank/DDBJ whole genome shotgun (WGS) entry which is preliminary data.</text>
</comment>
<accession>A0ABR8W4P3</accession>
<feature type="signal peptide" evidence="2">
    <location>
        <begin position="1"/>
        <end position="25"/>
    </location>
</feature>
<dbReference type="Proteomes" id="UP000611521">
    <property type="component" value="Unassembled WGS sequence"/>
</dbReference>
<evidence type="ECO:0008006" key="5">
    <source>
        <dbReference type="Google" id="ProtNLM"/>
    </source>
</evidence>